<evidence type="ECO:0000256" key="12">
    <source>
        <dbReference type="ARBA" id="ARBA00023209"/>
    </source>
</evidence>
<feature type="topological domain" description="Cytoplasmic" evidence="14">
    <location>
        <begin position="238"/>
        <end position="265"/>
    </location>
</feature>
<dbReference type="UniPathway" id="UPA00753"/>
<proteinExistence type="inferred from homology"/>
<keyword evidence="14" id="KW-0496">Mitochondrion</keyword>
<dbReference type="Proteomes" id="UP000530660">
    <property type="component" value="Unassembled WGS sequence"/>
</dbReference>
<feature type="topological domain" description="Lumenal" evidence="14">
    <location>
        <begin position="174"/>
        <end position="216"/>
    </location>
</feature>
<keyword evidence="5 14" id="KW-0808">Transferase</keyword>
<dbReference type="EC" id="2.1.1.17" evidence="14"/>
<dbReference type="GO" id="GO:0006656">
    <property type="term" value="P:phosphatidylcholine biosynthetic process"/>
    <property type="evidence" value="ECO:0007669"/>
    <property type="project" value="UniProtKB-UniRule"/>
</dbReference>
<dbReference type="PANTHER" id="PTHR15458:SF5">
    <property type="entry name" value="PHOSPHATIDYLETHANOLAMINE N-METHYLTRANSFERASE"/>
    <property type="match status" value="1"/>
</dbReference>
<keyword evidence="9 14" id="KW-1133">Transmembrane helix</keyword>
<evidence type="ECO:0000256" key="13">
    <source>
        <dbReference type="ARBA" id="ARBA00023264"/>
    </source>
</evidence>
<evidence type="ECO:0000313" key="17">
    <source>
        <dbReference type="Proteomes" id="UP000530660"/>
    </source>
</evidence>
<dbReference type="PANTHER" id="PTHR15458">
    <property type="entry name" value="PHOSPHATIDYLETHANOLAMINE N-METHYLTRANSFERASE"/>
    <property type="match status" value="1"/>
</dbReference>
<name>A0A7J7IL18_9RHOD</name>
<dbReference type="PROSITE" id="PS51599">
    <property type="entry name" value="SAM_PEMT_PEM2"/>
    <property type="match status" value="1"/>
</dbReference>
<feature type="intramembrane region" description="Helical" evidence="14">
    <location>
        <begin position="53"/>
        <end position="73"/>
    </location>
</feature>
<feature type="transmembrane region" description="Helical" evidence="15">
    <location>
        <begin position="150"/>
        <end position="178"/>
    </location>
</feature>
<gene>
    <name evidence="16" type="ORF">F1559_001729</name>
</gene>
<dbReference type="InterPro" id="IPR024960">
    <property type="entry name" value="PEMT/MFAP"/>
</dbReference>
<dbReference type="AlphaFoldDB" id="A0A7J7IL18"/>
<dbReference type="EMBL" id="VWRR01000005">
    <property type="protein sequence ID" value="KAF6003803.1"/>
    <property type="molecule type" value="Genomic_DNA"/>
</dbReference>
<dbReference type="GO" id="GO:0000773">
    <property type="term" value="F:phosphatidyl-N-methylethanolamine N-methyltransferase activity"/>
    <property type="evidence" value="ECO:0007669"/>
    <property type="project" value="UniProtKB-UniRule"/>
</dbReference>
<keyword evidence="3 14" id="KW-0444">Lipid biosynthesis</keyword>
<keyword evidence="12 14" id="KW-0594">Phospholipid biosynthesis</keyword>
<comment type="similarity">
    <text evidence="14">Belongs to the class VI-like SAM-binding methyltransferase superfamily. PEMT/PEM2 methyltransferase family.</text>
</comment>
<dbReference type="Pfam" id="PF04191">
    <property type="entry name" value="PEMT"/>
    <property type="match status" value="1"/>
</dbReference>
<dbReference type="GO" id="GO:0031966">
    <property type="term" value="C:mitochondrial membrane"/>
    <property type="evidence" value="ECO:0007669"/>
    <property type="project" value="UniProtKB-SubCell"/>
</dbReference>
<dbReference type="OrthoDB" id="3641at2759"/>
<evidence type="ECO:0000256" key="9">
    <source>
        <dbReference type="ARBA" id="ARBA00022989"/>
    </source>
</evidence>
<evidence type="ECO:0000256" key="6">
    <source>
        <dbReference type="ARBA" id="ARBA00022691"/>
    </source>
</evidence>
<sequence length="265" mass="29816">MDSVGERVLALQQRGATWLYTYAVAFGGWTTLIRTPLESLAQVLSRTSPFLDLPSARAVVYIIAAPILWNSLARLEYYTAMGRRLCGGRRRLACFLLACWIFSFSLYRDLVVMEAMRTSAAPWPPFPQGLLPSFVWRVCSPSTTAKVVELGAWTALLLGLVLVVTSFFQLGLYGTYLGDYFGILKPSRVTAFPFSHFEHPMYDGSSLLFLAKALFERSTIGLVLTACLFVVYRVATIWEGAFTNRIYAQGGRRQRRFHDARKHAD</sequence>
<keyword evidence="10 14" id="KW-0443">Lipid metabolism</keyword>
<evidence type="ECO:0000313" key="16">
    <source>
        <dbReference type="EMBL" id="KAF6003803.1"/>
    </source>
</evidence>
<comment type="catalytic activity">
    <reaction evidence="14">
        <text>a 1,2-diacyl-sn-glycero-3-phosphoethanolamine + S-adenosyl-L-methionine = a 1,2-diacyl-sn-glycero-3-phospho-N-methylethanolamine + S-adenosyl-L-homocysteine + H(+)</text>
        <dbReference type="Rhea" id="RHEA:11164"/>
        <dbReference type="ChEBI" id="CHEBI:15378"/>
        <dbReference type="ChEBI" id="CHEBI:57856"/>
        <dbReference type="ChEBI" id="CHEBI:59789"/>
        <dbReference type="ChEBI" id="CHEBI:64573"/>
        <dbReference type="ChEBI" id="CHEBI:64612"/>
        <dbReference type="EC" id="2.1.1.17"/>
    </reaction>
</comment>
<protein>
    <recommendedName>
        <fullName evidence="14">Phosphatidylethanolamine N-methyltransferase</fullName>
        <shortName evidence="14">PEAMT</shortName>
        <shortName evidence="14">PEMT</shortName>
        <ecNumber evidence="14">2.1.1.17</ecNumber>
        <ecNumber evidence="14">2.1.1.71</ecNumber>
    </recommendedName>
    <alternativeName>
        <fullName evidence="14">Phospholipid methyltransferase</fullName>
        <shortName evidence="14">PLMT</shortName>
    </alternativeName>
</protein>
<comment type="pathway">
    <text evidence="1 14">Phospholipid metabolism; phosphatidylcholine biosynthesis.</text>
</comment>
<feature type="topological domain" description="Lumenal" evidence="14">
    <location>
        <begin position="1"/>
        <end position="52"/>
    </location>
</feature>
<accession>A0A7J7IL18</accession>
<keyword evidence="11 14" id="KW-0472">Membrane</keyword>
<comment type="pathway">
    <text evidence="2">Lipid metabolism.</text>
</comment>
<feature type="binding site" evidence="14">
    <location>
        <begin position="157"/>
        <end position="159"/>
    </location>
    <ligand>
        <name>S-adenosyl-L-methionine</name>
        <dbReference type="ChEBI" id="CHEBI:59789"/>
    </ligand>
</feature>
<dbReference type="GO" id="GO:0005789">
    <property type="term" value="C:endoplasmic reticulum membrane"/>
    <property type="evidence" value="ECO:0007669"/>
    <property type="project" value="UniProtKB-SubCell"/>
</dbReference>
<feature type="transmembrane region" description="Helical" evidence="15">
    <location>
        <begin position="92"/>
        <end position="108"/>
    </location>
</feature>
<dbReference type="HAMAP" id="MF_03216">
    <property type="entry name" value="PLMT"/>
    <property type="match status" value="1"/>
</dbReference>
<evidence type="ECO:0000256" key="1">
    <source>
        <dbReference type="ARBA" id="ARBA00004969"/>
    </source>
</evidence>
<comment type="catalytic activity">
    <reaction evidence="14">
        <text>a 1,2-diacyl-sn-glycero-3-phospho-N,N-dimethylethanolamine + S-adenosyl-L-methionine = a 1,2-diacyl-sn-glycero-3-phosphocholine + S-adenosyl-L-homocysteine + H(+)</text>
        <dbReference type="Rhea" id="RHEA:32739"/>
        <dbReference type="ChEBI" id="CHEBI:15378"/>
        <dbReference type="ChEBI" id="CHEBI:57643"/>
        <dbReference type="ChEBI" id="CHEBI:57856"/>
        <dbReference type="ChEBI" id="CHEBI:59789"/>
        <dbReference type="ChEBI" id="CHEBI:64572"/>
    </reaction>
</comment>
<keyword evidence="17" id="KW-1185">Reference proteome</keyword>
<keyword evidence="4 14" id="KW-0489">Methyltransferase</keyword>
<evidence type="ECO:0000256" key="8">
    <source>
        <dbReference type="ARBA" id="ARBA00022824"/>
    </source>
</evidence>
<dbReference type="InterPro" id="IPR007318">
    <property type="entry name" value="Phopholipid_MeTrfase"/>
</dbReference>
<evidence type="ECO:0000256" key="3">
    <source>
        <dbReference type="ARBA" id="ARBA00022516"/>
    </source>
</evidence>
<dbReference type="EC" id="2.1.1.71" evidence="14"/>
<comment type="catalytic activity">
    <reaction evidence="14">
        <text>a 1,2-diacyl-sn-glycero-3-phospho-N-methylethanolamine + S-adenosyl-L-methionine = a 1,2-diacyl-sn-glycero-3-phospho-N,N-dimethylethanolamine + S-adenosyl-L-homocysteine + H(+)</text>
        <dbReference type="Rhea" id="RHEA:32735"/>
        <dbReference type="ChEBI" id="CHEBI:15378"/>
        <dbReference type="ChEBI" id="CHEBI:57856"/>
        <dbReference type="ChEBI" id="CHEBI:59789"/>
        <dbReference type="ChEBI" id="CHEBI:64572"/>
        <dbReference type="ChEBI" id="CHEBI:64573"/>
        <dbReference type="EC" id="2.1.1.71"/>
    </reaction>
</comment>
<evidence type="ECO:0000256" key="11">
    <source>
        <dbReference type="ARBA" id="ARBA00023136"/>
    </source>
</evidence>
<comment type="caution">
    <text evidence="16">The sequence shown here is derived from an EMBL/GenBank/DDBJ whole genome shotgun (WGS) entry which is preliminary data.</text>
</comment>
<comment type="caution">
    <text evidence="14">Lacks conserved residue(s) required for the propagation of feature annotation.</text>
</comment>
<feature type="transmembrane region" description="Helical" evidence="15">
    <location>
        <begin position="55"/>
        <end position="72"/>
    </location>
</feature>
<evidence type="ECO:0000256" key="10">
    <source>
        <dbReference type="ARBA" id="ARBA00023098"/>
    </source>
</evidence>
<evidence type="ECO:0000256" key="5">
    <source>
        <dbReference type="ARBA" id="ARBA00022679"/>
    </source>
</evidence>
<keyword evidence="6 14" id="KW-0949">S-adenosyl-L-methionine</keyword>
<comment type="subcellular location">
    <subcellularLocation>
        <location evidence="14">Endoplasmic reticulum membrane</location>
        <topology evidence="14">Multi-pass membrane protein</topology>
    </subcellularLocation>
    <subcellularLocation>
        <location evidence="14">Mitochondrion membrane</location>
        <topology evidence="14">Multi-pass membrane protein</topology>
    </subcellularLocation>
</comment>
<organism evidence="16 17">
    <name type="scientific">Cyanidiococcus yangmingshanensis</name>
    <dbReference type="NCBI Taxonomy" id="2690220"/>
    <lineage>
        <taxon>Eukaryota</taxon>
        <taxon>Rhodophyta</taxon>
        <taxon>Bangiophyceae</taxon>
        <taxon>Cyanidiales</taxon>
        <taxon>Cyanidiaceae</taxon>
        <taxon>Cyanidiococcus</taxon>
    </lineage>
</organism>
<evidence type="ECO:0000256" key="2">
    <source>
        <dbReference type="ARBA" id="ARBA00005189"/>
    </source>
</evidence>
<feature type="transmembrane region" description="Helical" evidence="15">
    <location>
        <begin position="17"/>
        <end position="35"/>
    </location>
</feature>
<feature type="topological domain" description="Lumenal" evidence="14">
    <location>
        <begin position="74"/>
        <end position="85"/>
    </location>
</feature>
<evidence type="ECO:0000256" key="15">
    <source>
        <dbReference type="SAM" id="Phobius"/>
    </source>
</evidence>
<keyword evidence="13 14" id="KW-1208">Phospholipid metabolism</keyword>
<dbReference type="GO" id="GO:0032259">
    <property type="term" value="P:methylation"/>
    <property type="evidence" value="ECO:0007669"/>
    <property type="project" value="UniProtKB-KW"/>
</dbReference>
<reference evidence="16 17" key="1">
    <citation type="journal article" date="2020" name="J. Phycol.">
        <title>Comparative genome analysis reveals Cyanidiococcus gen. nov., a new extremophilic red algal genus sister to Cyanidioschyzon (Cyanidioschyzonaceae, Rhodophyta).</title>
        <authorList>
            <person name="Liu S.-L."/>
            <person name="Chiang Y.-R."/>
            <person name="Yoon H.S."/>
            <person name="Fu H.-Y."/>
        </authorList>
    </citation>
    <scope>NUCLEOTIDE SEQUENCE [LARGE SCALE GENOMIC DNA]</scope>
    <source>
        <strain evidence="16 17">THAL066</strain>
    </source>
</reference>
<dbReference type="GO" id="GO:0004608">
    <property type="term" value="F:phosphatidylethanolamine N-methyltransferase activity"/>
    <property type="evidence" value="ECO:0007669"/>
    <property type="project" value="UniProtKB-UniRule"/>
</dbReference>
<evidence type="ECO:0000256" key="7">
    <source>
        <dbReference type="ARBA" id="ARBA00022692"/>
    </source>
</evidence>
<keyword evidence="8 14" id="KW-0256">Endoplasmic reticulum</keyword>
<evidence type="ECO:0000256" key="4">
    <source>
        <dbReference type="ARBA" id="ARBA00022603"/>
    </source>
</evidence>
<keyword evidence="7 14" id="KW-0812">Transmembrane</keyword>
<evidence type="ECO:0000256" key="14">
    <source>
        <dbReference type="HAMAP-Rule" id="MF_03216"/>
    </source>
</evidence>
<feature type="binding site" evidence="14">
    <location>
        <begin position="239"/>
        <end position="240"/>
    </location>
    <ligand>
        <name>S-adenosyl-L-methionine</name>
        <dbReference type="ChEBI" id="CHEBI:59789"/>
    </ligand>
</feature>
<comment type="function">
    <text evidence="14">Catalyzes the three sequential steps of the methylation pathway for the biosynthesis of phosphatidylcholine, a critical and essential component for membrane structure. Uses S-adenosylmethionine (S-adenosyl-L-methionine, SAM or AdoMet) as the methyl group donor for the methylation of phosphatidylethanolamine (1,2-diacyl-sn-glycero-3-phosphoethanolamine, PE) to phosphatidylmonomethylethanolamine (1,2-diacyl-sn-glycero-3-phospho-N-methylethanolamine, PMME), PMME to phosphatidyldimethylethanolamine (1,2-diacyl-sn-glycero-3-phospho-N,N-dimethylethanolamine, PDME), and PDME to phosphatidylcholine (1,2-diacyl-sn-glycero-3-phosphocholine, PC), producing S-adenosyl-L-homocysteine in each step.</text>
</comment>